<dbReference type="SUPFAM" id="SSF51120">
    <property type="entry name" value="beta-Roll"/>
    <property type="match status" value="1"/>
</dbReference>
<dbReference type="EMBL" id="JBHOMY010000124">
    <property type="protein sequence ID" value="MFC1460793.1"/>
    <property type="molecule type" value="Genomic_DNA"/>
</dbReference>
<organism evidence="1 2">
    <name type="scientific">Microvirga arabica</name>
    <dbReference type="NCBI Taxonomy" id="1128671"/>
    <lineage>
        <taxon>Bacteria</taxon>
        <taxon>Pseudomonadati</taxon>
        <taxon>Pseudomonadota</taxon>
        <taxon>Alphaproteobacteria</taxon>
        <taxon>Hyphomicrobiales</taxon>
        <taxon>Methylobacteriaceae</taxon>
        <taxon>Microvirga</taxon>
    </lineage>
</organism>
<protein>
    <submittedName>
        <fullName evidence="1">Calcium-binding protein</fullName>
    </submittedName>
</protein>
<proteinExistence type="predicted"/>
<dbReference type="Gene3D" id="2.150.10.10">
    <property type="entry name" value="Serralysin-like metalloprotease, C-terminal"/>
    <property type="match status" value="1"/>
</dbReference>
<feature type="non-terminal residue" evidence="1">
    <location>
        <position position="1"/>
    </location>
</feature>
<gene>
    <name evidence="1" type="ORF">ACETIH_29560</name>
</gene>
<accession>A0ABV6YHP0</accession>
<reference evidence="1 2" key="1">
    <citation type="submission" date="2024-09" db="EMBL/GenBank/DDBJ databases">
        <title>Nodulacao em especies de Leguminosae Basais da Amazonia e Caracterizacao dos Rizobios e Bacterias Associadas aos Nodulos.</title>
        <authorList>
            <person name="Jambeiro I.C.A."/>
            <person name="Lopes I.S."/>
            <person name="Aguiar E.R.G.R."/>
            <person name="Santos A.F.J."/>
            <person name="Dos Santos J.M.F."/>
            <person name="Gross E."/>
        </authorList>
    </citation>
    <scope>NUCLEOTIDE SEQUENCE [LARGE SCALE GENOMIC DNA]</scope>
    <source>
        <strain evidence="1 2">BRUESC1165</strain>
    </source>
</reference>
<name>A0ABV6YHP0_9HYPH</name>
<sequence length="192" mass="20613">GAGNDVVRAAADGEDDVFDGGDGCDTLDYSASEGGLTVDLTQGTASGCDIGSDTISGFEAVIGGAGDDHFIVGQQPAVLAGGDGNDLFEFTPPPPASAPTPVLHEIVDFKAGDRIRMSKYDIFEKVFDKLEDQFESIYGKKVDEDDARIRLRHERSESIDRTVIEADLNRDDIYETTIHLDGHRAIVIVEHA</sequence>
<dbReference type="InterPro" id="IPR011049">
    <property type="entry name" value="Serralysin-like_metalloprot_C"/>
</dbReference>
<evidence type="ECO:0000313" key="2">
    <source>
        <dbReference type="Proteomes" id="UP001593940"/>
    </source>
</evidence>
<dbReference type="PRINTS" id="PR00313">
    <property type="entry name" value="CABNDNGRPT"/>
</dbReference>
<keyword evidence="2" id="KW-1185">Reference proteome</keyword>
<evidence type="ECO:0000313" key="1">
    <source>
        <dbReference type="EMBL" id="MFC1460793.1"/>
    </source>
</evidence>
<dbReference type="Proteomes" id="UP001593940">
    <property type="component" value="Unassembled WGS sequence"/>
</dbReference>
<comment type="caution">
    <text evidence="1">The sequence shown here is derived from an EMBL/GenBank/DDBJ whole genome shotgun (WGS) entry which is preliminary data.</text>
</comment>